<dbReference type="EMBL" id="MFPS01000008">
    <property type="protein sequence ID" value="OGH58891.1"/>
    <property type="molecule type" value="Genomic_DNA"/>
</dbReference>
<name>A0A1F6LHS3_9BACT</name>
<comment type="caution">
    <text evidence="1">The sequence shown here is derived from an EMBL/GenBank/DDBJ whole genome shotgun (WGS) entry which is preliminary data.</text>
</comment>
<dbReference type="Proteomes" id="UP000177067">
    <property type="component" value="Unassembled WGS sequence"/>
</dbReference>
<sequence length="313" mass="36076">MSEKNEFIHLPDTQVTIDSAVSLEEKLSKRQEGRIRYKQYFDGLLNRVLINIEDGSLVEEYYEDLEVIRDFGEKNRKSYIEQGAEFVVDIYSKNIDTIIFIDRSARPLAGFFREIWRRIYPDKKIPEMKFILINILHGISTDPDKIRETFNNFKGDFNGKKVLIVDEIVESGETIQYTSDAMSDAFPGIDEIFLGAMYDSSSFDDKKDNHSVNLLDIAPPKGSGEYKNSDKLGAVLFGKTKEITEPKDAVLGGVDRSIPASETFKSRLLQVGKWETLEDNSINRMNEKIENETDDKKRDRLEKIREAYIKLQE</sequence>
<evidence type="ECO:0000313" key="2">
    <source>
        <dbReference type="Proteomes" id="UP000177067"/>
    </source>
</evidence>
<accession>A0A1F6LHS3</accession>
<organism evidence="1 2">
    <name type="scientific">Candidatus Magasanikbacteria bacterium RIFCSPHIGHO2_01_FULL_33_34</name>
    <dbReference type="NCBI Taxonomy" id="1798671"/>
    <lineage>
        <taxon>Bacteria</taxon>
        <taxon>Candidatus Magasanikiibacteriota</taxon>
    </lineage>
</organism>
<dbReference type="InterPro" id="IPR029057">
    <property type="entry name" value="PRTase-like"/>
</dbReference>
<dbReference type="Gene3D" id="3.40.50.2020">
    <property type="match status" value="1"/>
</dbReference>
<dbReference type="AlphaFoldDB" id="A0A1F6LHS3"/>
<reference evidence="1 2" key="1">
    <citation type="journal article" date="2016" name="Nat. Commun.">
        <title>Thousands of microbial genomes shed light on interconnected biogeochemical processes in an aquifer system.</title>
        <authorList>
            <person name="Anantharaman K."/>
            <person name="Brown C.T."/>
            <person name="Hug L.A."/>
            <person name="Sharon I."/>
            <person name="Castelle C.J."/>
            <person name="Probst A.J."/>
            <person name="Thomas B.C."/>
            <person name="Singh A."/>
            <person name="Wilkins M.J."/>
            <person name="Karaoz U."/>
            <person name="Brodie E.L."/>
            <person name="Williams K.H."/>
            <person name="Hubbard S.S."/>
            <person name="Banfield J.F."/>
        </authorList>
    </citation>
    <scope>NUCLEOTIDE SEQUENCE [LARGE SCALE GENOMIC DNA]</scope>
</reference>
<evidence type="ECO:0000313" key="1">
    <source>
        <dbReference type="EMBL" id="OGH58891.1"/>
    </source>
</evidence>
<dbReference type="InterPro" id="IPR000836">
    <property type="entry name" value="PRTase_dom"/>
</dbReference>
<gene>
    <name evidence="1" type="ORF">A2725_04040</name>
</gene>
<dbReference type="CDD" id="cd06223">
    <property type="entry name" value="PRTases_typeI"/>
    <property type="match status" value="1"/>
</dbReference>
<proteinExistence type="predicted"/>
<dbReference type="SUPFAM" id="SSF53271">
    <property type="entry name" value="PRTase-like"/>
    <property type="match status" value="1"/>
</dbReference>
<protein>
    <submittedName>
        <fullName evidence="1">Uncharacterized protein</fullName>
    </submittedName>
</protein>